<gene>
    <name evidence="1" type="ORF">E1B28_001853</name>
</gene>
<dbReference type="KEGG" id="more:E1B28_001853"/>
<proteinExistence type="predicted"/>
<dbReference type="RefSeq" id="XP_043016539.1">
    <property type="nucleotide sequence ID" value="XM_043147825.1"/>
</dbReference>
<dbReference type="GeneID" id="66070929"/>
<dbReference type="EMBL" id="CM032181">
    <property type="protein sequence ID" value="KAG7100069.1"/>
    <property type="molecule type" value="Genomic_DNA"/>
</dbReference>
<reference evidence="1" key="1">
    <citation type="journal article" date="2021" name="Genome Biol. Evol.">
        <title>The assembled and annotated genome of the fairy-ring fungus Marasmius oreades.</title>
        <authorList>
            <person name="Hiltunen M."/>
            <person name="Ament-Velasquez S.L."/>
            <person name="Johannesson H."/>
        </authorList>
    </citation>
    <scope>NUCLEOTIDE SEQUENCE</scope>
    <source>
        <strain evidence="1">03SP1</strain>
    </source>
</reference>
<dbReference type="Proteomes" id="UP001049176">
    <property type="component" value="Chromosome 1"/>
</dbReference>
<sequence length="65" mass="7780">MREESLERGIRKLKDFRNNLVPAGKIQRLKMPVSVKDTEAAVTYWRQVYLRRFVHCKLFGPFVEK</sequence>
<organism evidence="1 2">
    <name type="scientific">Marasmius oreades</name>
    <name type="common">fairy-ring Marasmius</name>
    <dbReference type="NCBI Taxonomy" id="181124"/>
    <lineage>
        <taxon>Eukaryota</taxon>
        <taxon>Fungi</taxon>
        <taxon>Dikarya</taxon>
        <taxon>Basidiomycota</taxon>
        <taxon>Agaricomycotina</taxon>
        <taxon>Agaricomycetes</taxon>
        <taxon>Agaricomycetidae</taxon>
        <taxon>Agaricales</taxon>
        <taxon>Marasmiineae</taxon>
        <taxon>Marasmiaceae</taxon>
        <taxon>Marasmius</taxon>
    </lineage>
</organism>
<dbReference type="AlphaFoldDB" id="A0A9P7V4F7"/>
<keyword evidence="2" id="KW-1185">Reference proteome</keyword>
<protein>
    <submittedName>
        <fullName evidence="1">Uncharacterized protein</fullName>
    </submittedName>
</protein>
<evidence type="ECO:0000313" key="2">
    <source>
        <dbReference type="Proteomes" id="UP001049176"/>
    </source>
</evidence>
<evidence type="ECO:0000313" key="1">
    <source>
        <dbReference type="EMBL" id="KAG7100069.1"/>
    </source>
</evidence>
<comment type="caution">
    <text evidence="1">The sequence shown here is derived from an EMBL/GenBank/DDBJ whole genome shotgun (WGS) entry which is preliminary data.</text>
</comment>
<name>A0A9P7V4F7_9AGAR</name>
<accession>A0A9P7V4F7</accession>